<comment type="similarity">
    <text evidence="1">Belongs to the zinc-associated anti-sigma factor (ZAS) superfamily. Anti-sigma-W factor family.</text>
</comment>
<accession>A0ABS4KC11</accession>
<protein>
    <recommendedName>
        <fullName evidence="2">Anti-sigma-W factor RsiW</fullName>
    </recommendedName>
</protein>
<evidence type="ECO:0000259" key="4">
    <source>
        <dbReference type="Pfam" id="PF13490"/>
    </source>
</evidence>
<dbReference type="Pfam" id="PF13490">
    <property type="entry name" value="zf-HC2"/>
    <property type="match status" value="1"/>
</dbReference>
<evidence type="ECO:0000256" key="2">
    <source>
        <dbReference type="ARBA" id="ARBA00024438"/>
    </source>
</evidence>
<proteinExistence type="inferred from homology"/>
<dbReference type="EMBL" id="JAGGLL010000052">
    <property type="protein sequence ID" value="MBP2024154.1"/>
    <property type="molecule type" value="Genomic_DNA"/>
</dbReference>
<dbReference type="InterPro" id="IPR041916">
    <property type="entry name" value="Anti_sigma_zinc_sf"/>
</dbReference>
<dbReference type="Gene3D" id="1.10.10.1320">
    <property type="entry name" value="Anti-sigma factor, zinc-finger domain"/>
    <property type="match status" value="1"/>
</dbReference>
<feature type="domain" description="Putative zinc-finger" evidence="4">
    <location>
        <begin position="6"/>
        <end position="35"/>
    </location>
</feature>
<feature type="transmembrane region" description="Helical" evidence="3">
    <location>
        <begin position="89"/>
        <end position="108"/>
    </location>
</feature>
<keyword evidence="3" id="KW-0472">Membrane</keyword>
<dbReference type="RefSeq" id="WP_021281551.1">
    <property type="nucleotide sequence ID" value="NZ_JAGGLL010000052.1"/>
</dbReference>
<name>A0ABS4KC11_9CLOT</name>
<keyword evidence="6" id="KW-1185">Reference proteome</keyword>
<evidence type="ECO:0000313" key="5">
    <source>
        <dbReference type="EMBL" id="MBP2024154.1"/>
    </source>
</evidence>
<reference evidence="5 6" key="1">
    <citation type="submission" date="2021-03" db="EMBL/GenBank/DDBJ databases">
        <title>Genomic Encyclopedia of Type Strains, Phase IV (KMG-IV): sequencing the most valuable type-strain genomes for metagenomic binning, comparative biology and taxonomic classification.</title>
        <authorList>
            <person name="Goeker M."/>
        </authorList>
    </citation>
    <scope>NUCLEOTIDE SEQUENCE [LARGE SCALE GENOMIC DNA]</scope>
    <source>
        <strain evidence="5 6">DSM 28650</strain>
    </source>
</reference>
<organism evidence="5 6">
    <name type="scientific">Clostridium punense</name>
    <dbReference type="NCBI Taxonomy" id="1054297"/>
    <lineage>
        <taxon>Bacteria</taxon>
        <taxon>Bacillati</taxon>
        <taxon>Bacillota</taxon>
        <taxon>Clostridia</taxon>
        <taxon>Eubacteriales</taxon>
        <taxon>Clostridiaceae</taxon>
        <taxon>Clostridium</taxon>
    </lineage>
</organism>
<keyword evidence="3" id="KW-0812">Transmembrane</keyword>
<dbReference type="InterPro" id="IPR027383">
    <property type="entry name" value="Znf_put"/>
</dbReference>
<evidence type="ECO:0000256" key="1">
    <source>
        <dbReference type="ARBA" id="ARBA00024353"/>
    </source>
</evidence>
<comment type="caution">
    <text evidence="5">The sequence shown here is derived from an EMBL/GenBank/DDBJ whole genome shotgun (WGS) entry which is preliminary data.</text>
</comment>
<evidence type="ECO:0000256" key="3">
    <source>
        <dbReference type="SAM" id="Phobius"/>
    </source>
</evidence>
<dbReference type="Proteomes" id="UP001519308">
    <property type="component" value="Unassembled WGS sequence"/>
</dbReference>
<evidence type="ECO:0000313" key="6">
    <source>
        <dbReference type="Proteomes" id="UP001519308"/>
    </source>
</evidence>
<keyword evidence="3" id="KW-1133">Transmembrane helix</keyword>
<sequence length="271" mass="30881">MKCNTDMLFDYVDGVLSDDDVKLLEDHLQSCEPCRETVNTFNLMEKVGDYDYQIPVDVVRSVRNSTDSDLYKKKKLLYINRHLSRNRNIRRYVAVAAIALVVTGGMMFSKNYNFTENNKKYTESGENIKNQGQDFTSTFGLPEYIVIYNQGSQSKLSKGSEKYNAIIKLLDENLKKEKTLGIINSRITEDEEKLKAEEISLEFVYFELSSYPLSAKAETGKKPFIRLLWTLTGENNDSFELGLNSAFQPYGSGAVGQFSKDISIEVLNIIK</sequence>
<gene>
    <name evidence="5" type="ORF">J2Z44_004009</name>
</gene>